<organism evidence="3 4">
    <name type="scientific">Williamsia marianensis</name>
    <dbReference type="NCBI Taxonomy" id="85044"/>
    <lineage>
        <taxon>Bacteria</taxon>
        <taxon>Bacillati</taxon>
        <taxon>Actinomycetota</taxon>
        <taxon>Actinomycetes</taxon>
        <taxon>Mycobacteriales</taxon>
        <taxon>Nocardiaceae</taxon>
        <taxon>Williamsia</taxon>
    </lineage>
</organism>
<reference evidence="3 4" key="1">
    <citation type="submission" date="2017-10" db="EMBL/GenBank/DDBJ databases">
        <title>The draft genome sequence of Williamsia sp. BULT 1.1 isolated from the semi-arid grassland soils from South Africa.</title>
        <authorList>
            <person name="Kabwe M.H."/>
            <person name="Govender N."/>
            <person name="Mutseka Lunga P."/>
            <person name="Vikram S."/>
            <person name="Makhalanyane T.P."/>
        </authorList>
    </citation>
    <scope>NUCLEOTIDE SEQUENCE [LARGE SCALE GENOMIC DNA]</scope>
    <source>
        <strain evidence="3 4">BULT 1.1</strain>
    </source>
</reference>
<name>A0A2G3PVK5_WILMA</name>
<feature type="domain" description="AMP-dependent synthetase/ligase" evidence="1">
    <location>
        <begin position="11"/>
        <end position="362"/>
    </location>
</feature>
<comment type="caution">
    <text evidence="3">The sequence shown here is derived from an EMBL/GenBank/DDBJ whole genome shotgun (WGS) entry which is preliminary data.</text>
</comment>
<accession>A0A2G3PVK5</accession>
<evidence type="ECO:0000259" key="1">
    <source>
        <dbReference type="Pfam" id="PF00501"/>
    </source>
</evidence>
<evidence type="ECO:0000259" key="2">
    <source>
        <dbReference type="Pfam" id="PF13193"/>
    </source>
</evidence>
<dbReference type="AlphaFoldDB" id="A0A2G3PVK5"/>
<feature type="domain" description="AMP-binding enzyme C-terminal" evidence="2">
    <location>
        <begin position="412"/>
        <end position="485"/>
    </location>
</feature>
<gene>
    <name evidence="3" type="ORF">CSW57_00090</name>
</gene>
<protein>
    <submittedName>
        <fullName evidence="3">AMP-dependent synthetase</fullName>
    </submittedName>
</protein>
<dbReference type="Gene3D" id="3.30.300.30">
    <property type="match status" value="1"/>
</dbReference>
<proteinExistence type="predicted"/>
<evidence type="ECO:0000313" key="4">
    <source>
        <dbReference type="Proteomes" id="UP000225108"/>
    </source>
</evidence>
<dbReference type="SUPFAM" id="SSF56801">
    <property type="entry name" value="Acetyl-CoA synthetase-like"/>
    <property type="match status" value="1"/>
</dbReference>
<dbReference type="InterPro" id="IPR025110">
    <property type="entry name" value="AMP-bd_C"/>
</dbReference>
<dbReference type="Pfam" id="PF00501">
    <property type="entry name" value="AMP-binding"/>
    <property type="match status" value="1"/>
</dbReference>
<dbReference type="Gene3D" id="3.40.50.12780">
    <property type="entry name" value="N-terminal domain of ligase-like"/>
    <property type="match status" value="1"/>
</dbReference>
<dbReference type="InterPro" id="IPR045851">
    <property type="entry name" value="AMP-bd_C_sf"/>
</dbReference>
<sequence length="497" mass="53786">MDITLRSLMTTAVDRFGDQIAIISATDTLSYGQLIERANQLAHRLIQMGVRSGQPVALMMKNSAEWAIADQAIIRAGGAKVPINDMLTAAEIDYIFRDSGARVAIIDDHFVSIAEAADLDHVVNLSAAPSGGRPSNPCGLPEVTVAADDTALILYTGGTTGQQKGVVHSHRSLAANLLAHQIEIGLLDDEQMLLTAPLAHSAGFLLQAGLCRGATITIEQKFDVDEVLRQIDDGSVTFLFMVPTMIYRLLDAAEKDGKQRQQSSLRTILYGAAPITAERLRRGLDMFGPVFMQLYGQSEAPNFLTRLTRQDHQSADPRRLTSCGRPAAMVRIAVLDPNGNQVATGQIGEICAQAPYLMDGYLGLDTKTRETLQHGWLHTGDIGSVDADGYVYLLDRKNDMVISGGMNVYTSEVEQVISACPGVSAVAVVGVPHPDWGEAVVAFIDPSSHYDERLVREACRERLATYKRPKAVATQSPLPTTAVGKIDKKALRTQPIE</sequence>
<dbReference type="EMBL" id="PEBD01000002">
    <property type="protein sequence ID" value="PHV69072.1"/>
    <property type="molecule type" value="Genomic_DNA"/>
</dbReference>
<dbReference type="Pfam" id="PF13193">
    <property type="entry name" value="AMP-binding_C"/>
    <property type="match status" value="1"/>
</dbReference>
<dbReference type="InterPro" id="IPR050237">
    <property type="entry name" value="ATP-dep_AMP-bd_enzyme"/>
</dbReference>
<dbReference type="GO" id="GO:0016877">
    <property type="term" value="F:ligase activity, forming carbon-sulfur bonds"/>
    <property type="evidence" value="ECO:0007669"/>
    <property type="project" value="UniProtKB-ARBA"/>
</dbReference>
<dbReference type="PANTHER" id="PTHR43767">
    <property type="entry name" value="LONG-CHAIN-FATTY-ACID--COA LIGASE"/>
    <property type="match status" value="1"/>
</dbReference>
<dbReference type="Proteomes" id="UP000225108">
    <property type="component" value="Unassembled WGS sequence"/>
</dbReference>
<dbReference type="InterPro" id="IPR042099">
    <property type="entry name" value="ANL_N_sf"/>
</dbReference>
<dbReference type="InterPro" id="IPR000873">
    <property type="entry name" value="AMP-dep_synth/lig_dom"/>
</dbReference>
<evidence type="ECO:0000313" key="3">
    <source>
        <dbReference type="EMBL" id="PHV69072.1"/>
    </source>
</evidence>
<dbReference type="PANTHER" id="PTHR43767:SF7">
    <property type="entry name" value="MEDIUM_LONG-CHAIN-FATTY-ACID--COA LIGASE FADD8"/>
    <property type="match status" value="1"/>
</dbReference>